<evidence type="ECO:0000259" key="7">
    <source>
        <dbReference type="PROSITE" id="PS50011"/>
    </source>
</evidence>
<dbReference type="GO" id="GO:0004674">
    <property type="term" value="F:protein serine/threonine kinase activity"/>
    <property type="evidence" value="ECO:0007669"/>
    <property type="project" value="TreeGrafter"/>
</dbReference>
<dbReference type="SUPFAM" id="SSF56112">
    <property type="entry name" value="Protein kinase-like (PK-like)"/>
    <property type="match status" value="1"/>
</dbReference>
<protein>
    <recommendedName>
        <fullName evidence="7">Protein kinase domain-containing protein</fullName>
    </recommendedName>
</protein>
<name>A0A8K1FN16_PYTOL</name>
<dbReference type="Gene3D" id="1.10.510.10">
    <property type="entry name" value="Transferase(Phosphotransferase) domain 1"/>
    <property type="match status" value="1"/>
</dbReference>
<dbReference type="PROSITE" id="PS50011">
    <property type="entry name" value="PROTEIN_KINASE_DOM"/>
    <property type="match status" value="1"/>
</dbReference>
<organism evidence="8 9">
    <name type="scientific">Pythium oligandrum</name>
    <name type="common">Mycoparasitic fungus</name>
    <dbReference type="NCBI Taxonomy" id="41045"/>
    <lineage>
        <taxon>Eukaryota</taxon>
        <taxon>Sar</taxon>
        <taxon>Stramenopiles</taxon>
        <taxon>Oomycota</taxon>
        <taxon>Peronosporomycetes</taxon>
        <taxon>Pythiales</taxon>
        <taxon>Pythiaceae</taxon>
        <taxon>Pythium</taxon>
    </lineage>
</organism>
<dbReference type="PANTHER" id="PTHR44329">
    <property type="entry name" value="SERINE/THREONINE-PROTEIN KINASE TNNI3K-RELATED"/>
    <property type="match status" value="1"/>
</dbReference>
<feature type="compositionally biased region" description="Low complexity" evidence="4">
    <location>
        <begin position="242"/>
        <end position="263"/>
    </location>
</feature>
<dbReference type="OrthoDB" id="165399at2759"/>
<feature type="transmembrane region" description="Helical" evidence="5">
    <location>
        <begin position="168"/>
        <end position="189"/>
    </location>
</feature>
<dbReference type="Pfam" id="PF00069">
    <property type="entry name" value="Pkinase"/>
    <property type="match status" value="1"/>
</dbReference>
<evidence type="ECO:0000256" key="3">
    <source>
        <dbReference type="PROSITE-ProRule" id="PRU10141"/>
    </source>
</evidence>
<sequence length="569" mass="62214">MPVCDSPSQLKMTRRGWLLLALCLLLAVNASHGWRMAESRAGSGSVDTPPTTTPPPTPTTTPPSSGPPVSTPPTPTTVTPKPTPTPTPPEAGVPSNDGSGGGEIIETPAPTTSAPTNETKVPTPAPDSSASEDDGSGSVGEIVPTAAPQSTPGSQTIYIKGETKTDRLYGLVIGVGIAAVVIIMGVVFIMRRYRRKKEEDEDDRLDSYDDFEMQVAPASHARYYYHDDSKHSSTERGSMMRSNNSATKSSKSHSNSNSSSSHNSNHRGTLISMNDEPLSEVWKNPAVVSARIPFEKIEFGDVIGRGGFGEVLHGVYHGQHVAIKRLIPENRKKMECLEEFLHEVILLASMEHERIVAFIGVAWDSPRELCIVLEYMANGDLRTILSEWKREGRAPGFDEQKLEIALHVAEGLTYLHSMSPKIVHRDLKSRNVLLNDEWNAKLSDFGVSREESTHRTMTSNVGSSLWIAPEVMMGNDYNEKADIFSFGILLTELDSHQLPYHNVKTPDGRDVPDAAILHMVTMGKIQAEFSAMSRTDIVLLGRACLSLDPGSRPSAPEIRHRIMQIIRSL</sequence>
<feature type="chain" id="PRO_5035476712" description="Protein kinase domain-containing protein" evidence="6">
    <location>
        <begin position="34"/>
        <end position="569"/>
    </location>
</feature>
<evidence type="ECO:0000256" key="5">
    <source>
        <dbReference type="SAM" id="Phobius"/>
    </source>
</evidence>
<dbReference type="GO" id="GO:0005524">
    <property type="term" value="F:ATP binding"/>
    <property type="evidence" value="ECO:0007669"/>
    <property type="project" value="UniProtKB-UniRule"/>
</dbReference>
<dbReference type="AlphaFoldDB" id="A0A8K1FN16"/>
<comment type="caution">
    <text evidence="8">The sequence shown here is derived from an EMBL/GenBank/DDBJ whole genome shotgun (WGS) entry which is preliminary data.</text>
</comment>
<feature type="compositionally biased region" description="Basic and acidic residues" evidence="4">
    <location>
        <begin position="224"/>
        <end position="234"/>
    </location>
</feature>
<keyword evidence="9" id="KW-1185">Reference proteome</keyword>
<evidence type="ECO:0000256" key="4">
    <source>
        <dbReference type="SAM" id="MobiDB-lite"/>
    </source>
</evidence>
<feature type="compositionally biased region" description="Polar residues" evidence="4">
    <location>
        <begin position="109"/>
        <end position="120"/>
    </location>
</feature>
<accession>A0A8K1FN16</accession>
<keyword evidence="5" id="KW-0472">Membrane</keyword>
<feature type="region of interest" description="Disordered" evidence="4">
    <location>
        <begin position="39"/>
        <end position="155"/>
    </location>
</feature>
<feature type="compositionally biased region" description="Pro residues" evidence="4">
    <location>
        <begin position="51"/>
        <end position="91"/>
    </location>
</feature>
<gene>
    <name evidence="8" type="ORF">Poli38472_011970</name>
</gene>
<dbReference type="PANTHER" id="PTHR44329:SF214">
    <property type="entry name" value="PROTEIN KINASE DOMAIN-CONTAINING PROTEIN"/>
    <property type="match status" value="1"/>
</dbReference>
<feature type="domain" description="Protein kinase" evidence="7">
    <location>
        <begin position="297"/>
        <end position="563"/>
    </location>
</feature>
<dbReference type="InterPro" id="IPR011009">
    <property type="entry name" value="Kinase-like_dom_sf"/>
</dbReference>
<dbReference type="InterPro" id="IPR017441">
    <property type="entry name" value="Protein_kinase_ATP_BS"/>
</dbReference>
<reference evidence="8" key="1">
    <citation type="submission" date="2019-03" db="EMBL/GenBank/DDBJ databases">
        <title>Long read genome sequence of the mycoparasitic Pythium oligandrum ATCC 38472 isolated from sugarbeet rhizosphere.</title>
        <authorList>
            <person name="Gaulin E."/>
        </authorList>
    </citation>
    <scope>NUCLEOTIDE SEQUENCE</scope>
    <source>
        <strain evidence="8">ATCC 38472_TT</strain>
    </source>
</reference>
<dbReference type="Gene3D" id="3.30.200.20">
    <property type="entry name" value="Phosphorylase Kinase, domain 1"/>
    <property type="match status" value="1"/>
</dbReference>
<dbReference type="PROSITE" id="PS00108">
    <property type="entry name" value="PROTEIN_KINASE_ST"/>
    <property type="match status" value="1"/>
</dbReference>
<evidence type="ECO:0000256" key="1">
    <source>
        <dbReference type="ARBA" id="ARBA00022741"/>
    </source>
</evidence>
<evidence type="ECO:0000256" key="2">
    <source>
        <dbReference type="ARBA" id="ARBA00022840"/>
    </source>
</evidence>
<proteinExistence type="predicted"/>
<keyword evidence="5" id="KW-1133">Transmembrane helix</keyword>
<evidence type="ECO:0000256" key="6">
    <source>
        <dbReference type="SAM" id="SignalP"/>
    </source>
</evidence>
<feature type="region of interest" description="Disordered" evidence="4">
    <location>
        <begin position="222"/>
        <end position="270"/>
    </location>
</feature>
<dbReference type="EMBL" id="SPLM01000006">
    <property type="protein sequence ID" value="TMW66854.1"/>
    <property type="molecule type" value="Genomic_DNA"/>
</dbReference>
<feature type="signal peptide" evidence="6">
    <location>
        <begin position="1"/>
        <end position="33"/>
    </location>
</feature>
<dbReference type="InterPro" id="IPR000719">
    <property type="entry name" value="Prot_kinase_dom"/>
</dbReference>
<keyword evidence="1 3" id="KW-0547">Nucleotide-binding</keyword>
<dbReference type="PRINTS" id="PR01217">
    <property type="entry name" value="PRICHEXTENSN"/>
</dbReference>
<evidence type="ECO:0000313" key="8">
    <source>
        <dbReference type="EMBL" id="TMW66854.1"/>
    </source>
</evidence>
<dbReference type="InterPro" id="IPR051681">
    <property type="entry name" value="Ser/Thr_Kinases-Pseudokinases"/>
</dbReference>
<feature type="binding site" evidence="3">
    <location>
        <position position="324"/>
    </location>
    <ligand>
        <name>ATP</name>
        <dbReference type="ChEBI" id="CHEBI:30616"/>
    </ligand>
</feature>
<dbReference type="Proteomes" id="UP000794436">
    <property type="component" value="Unassembled WGS sequence"/>
</dbReference>
<evidence type="ECO:0000313" key="9">
    <source>
        <dbReference type="Proteomes" id="UP000794436"/>
    </source>
</evidence>
<dbReference type="SMART" id="SM00220">
    <property type="entry name" value="S_TKc"/>
    <property type="match status" value="1"/>
</dbReference>
<keyword evidence="2 3" id="KW-0067">ATP-binding</keyword>
<keyword evidence="5" id="KW-0812">Transmembrane</keyword>
<dbReference type="PROSITE" id="PS00107">
    <property type="entry name" value="PROTEIN_KINASE_ATP"/>
    <property type="match status" value="1"/>
</dbReference>
<dbReference type="InterPro" id="IPR008271">
    <property type="entry name" value="Ser/Thr_kinase_AS"/>
</dbReference>
<keyword evidence="6" id="KW-0732">Signal</keyword>